<dbReference type="AlphaFoldDB" id="A0A9P7EY89"/>
<sequence>MFIRLSTVFVMLLGLTALVSAAPDKVKREEEVAEPVVTWRIPREYLSGLCADTRQVWAIQAEFNDKSACLLLIMTPRVIRGDDAGADGVGGSIMSGLGTSELIPSEVELLKLSNLYSFLLDLDVSLEKRTEVHQDVPQIWALQQSPRVFRIV</sequence>
<comment type="caution">
    <text evidence="2">The sequence shown here is derived from an EMBL/GenBank/DDBJ whole genome shotgun (WGS) entry which is preliminary data.</text>
</comment>
<dbReference type="Proteomes" id="UP000823399">
    <property type="component" value="Unassembled WGS sequence"/>
</dbReference>
<evidence type="ECO:0000313" key="2">
    <source>
        <dbReference type="EMBL" id="KAG2095151.1"/>
    </source>
</evidence>
<feature type="chain" id="PRO_5040143044" evidence="1">
    <location>
        <begin position="22"/>
        <end position="152"/>
    </location>
</feature>
<feature type="signal peptide" evidence="1">
    <location>
        <begin position="1"/>
        <end position="21"/>
    </location>
</feature>
<dbReference type="OrthoDB" id="10447151at2759"/>
<dbReference type="EMBL" id="JABBWM010000076">
    <property type="protein sequence ID" value="KAG2095151.1"/>
    <property type="molecule type" value="Genomic_DNA"/>
</dbReference>
<dbReference type="GeneID" id="64696454"/>
<protein>
    <submittedName>
        <fullName evidence="2">Uncharacterized protein</fullName>
    </submittedName>
</protein>
<name>A0A9P7EY89_9AGAM</name>
<proteinExistence type="predicted"/>
<reference evidence="2" key="1">
    <citation type="journal article" date="2020" name="New Phytol.">
        <title>Comparative genomics reveals dynamic genome evolution in host specialist ectomycorrhizal fungi.</title>
        <authorList>
            <person name="Lofgren L.A."/>
            <person name="Nguyen N.H."/>
            <person name="Vilgalys R."/>
            <person name="Ruytinx J."/>
            <person name="Liao H.L."/>
            <person name="Branco S."/>
            <person name="Kuo A."/>
            <person name="LaButti K."/>
            <person name="Lipzen A."/>
            <person name="Andreopoulos W."/>
            <person name="Pangilinan J."/>
            <person name="Riley R."/>
            <person name="Hundley H."/>
            <person name="Na H."/>
            <person name="Barry K."/>
            <person name="Grigoriev I.V."/>
            <person name="Stajich J.E."/>
            <person name="Kennedy P.G."/>
        </authorList>
    </citation>
    <scope>NUCLEOTIDE SEQUENCE</scope>
    <source>
        <strain evidence="2">FC423</strain>
    </source>
</reference>
<dbReference type="RefSeq" id="XP_041287769.1">
    <property type="nucleotide sequence ID" value="XM_041434195.1"/>
</dbReference>
<keyword evidence="3" id="KW-1185">Reference proteome</keyword>
<keyword evidence="1" id="KW-0732">Signal</keyword>
<gene>
    <name evidence="2" type="ORF">F5147DRAFT_657029</name>
</gene>
<evidence type="ECO:0000313" key="3">
    <source>
        <dbReference type="Proteomes" id="UP000823399"/>
    </source>
</evidence>
<accession>A0A9P7EY89</accession>
<organism evidence="2 3">
    <name type="scientific">Suillus discolor</name>
    <dbReference type="NCBI Taxonomy" id="1912936"/>
    <lineage>
        <taxon>Eukaryota</taxon>
        <taxon>Fungi</taxon>
        <taxon>Dikarya</taxon>
        <taxon>Basidiomycota</taxon>
        <taxon>Agaricomycotina</taxon>
        <taxon>Agaricomycetes</taxon>
        <taxon>Agaricomycetidae</taxon>
        <taxon>Boletales</taxon>
        <taxon>Suillineae</taxon>
        <taxon>Suillaceae</taxon>
        <taxon>Suillus</taxon>
    </lineage>
</organism>
<evidence type="ECO:0000256" key="1">
    <source>
        <dbReference type="SAM" id="SignalP"/>
    </source>
</evidence>